<evidence type="ECO:0000313" key="4">
    <source>
        <dbReference type="Proteomes" id="UP000222542"/>
    </source>
</evidence>
<organism evidence="3 4">
    <name type="scientific">Capsicum annuum</name>
    <name type="common">Capsicum pepper</name>
    <dbReference type="NCBI Taxonomy" id="4072"/>
    <lineage>
        <taxon>Eukaryota</taxon>
        <taxon>Viridiplantae</taxon>
        <taxon>Streptophyta</taxon>
        <taxon>Embryophyta</taxon>
        <taxon>Tracheophyta</taxon>
        <taxon>Spermatophyta</taxon>
        <taxon>Magnoliopsida</taxon>
        <taxon>eudicotyledons</taxon>
        <taxon>Gunneridae</taxon>
        <taxon>Pentapetalae</taxon>
        <taxon>asterids</taxon>
        <taxon>lamiids</taxon>
        <taxon>Solanales</taxon>
        <taxon>Solanaceae</taxon>
        <taxon>Solanoideae</taxon>
        <taxon>Capsiceae</taxon>
        <taxon>Capsicum</taxon>
    </lineage>
</organism>
<dbReference type="OMA" id="HGRLMET"/>
<dbReference type="GO" id="GO:0005506">
    <property type="term" value="F:iron ion binding"/>
    <property type="evidence" value="ECO:0007669"/>
    <property type="project" value="InterPro"/>
</dbReference>
<dbReference type="Proteomes" id="UP000222542">
    <property type="component" value="Unassembled WGS sequence"/>
</dbReference>
<evidence type="ECO:0000256" key="1">
    <source>
        <dbReference type="ARBA" id="ARBA00022723"/>
    </source>
</evidence>
<accession>A0A2G2ZMP0</accession>
<dbReference type="STRING" id="4072.A0A2G2ZMP0"/>
<dbReference type="InterPro" id="IPR036396">
    <property type="entry name" value="Cyt_P450_sf"/>
</dbReference>
<name>A0A2G2ZMP0_CAPAN</name>
<dbReference type="GO" id="GO:0020037">
    <property type="term" value="F:heme binding"/>
    <property type="evidence" value="ECO:0007669"/>
    <property type="project" value="InterPro"/>
</dbReference>
<dbReference type="AlphaFoldDB" id="A0A2G2ZMP0"/>
<keyword evidence="2" id="KW-0408">Iron</keyword>
<dbReference type="PANTHER" id="PTHR24286">
    <property type="entry name" value="CYTOCHROME P450 26"/>
    <property type="match status" value="1"/>
</dbReference>
<dbReference type="PANTHER" id="PTHR24286:SF235">
    <property type="entry name" value="CYTOCHROME P450"/>
    <property type="match status" value="1"/>
</dbReference>
<evidence type="ECO:0000256" key="2">
    <source>
        <dbReference type="ARBA" id="ARBA00023004"/>
    </source>
</evidence>
<comment type="caution">
    <text evidence="3">The sequence shown here is derived from an EMBL/GenBank/DDBJ whole genome shotgun (WGS) entry which is preliminary data.</text>
</comment>
<reference evidence="3 4" key="1">
    <citation type="journal article" date="2014" name="Nat. Genet.">
        <title>Genome sequence of the hot pepper provides insights into the evolution of pungency in Capsicum species.</title>
        <authorList>
            <person name="Kim S."/>
            <person name="Park M."/>
            <person name="Yeom S.I."/>
            <person name="Kim Y.M."/>
            <person name="Lee J.M."/>
            <person name="Lee H.A."/>
            <person name="Seo E."/>
            <person name="Choi J."/>
            <person name="Cheong K."/>
            <person name="Kim K.T."/>
            <person name="Jung K."/>
            <person name="Lee G.W."/>
            <person name="Oh S.K."/>
            <person name="Bae C."/>
            <person name="Kim S.B."/>
            <person name="Lee H.Y."/>
            <person name="Kim S.Y."/>
            <person name="Kim M.S."/>
            <person name="Kang B.C."/>
            <person name="Jo Y.D."/>
            <person name="Yang H.B."/>
            <person name="Jeong H.J."/>
            <person name="Kang W.H."/>
            <person name="Kwon J.K."/>
            <person name="Shin C."/>
            <person name="Lim J.Y."/>
            <person name="Park J.H."/>
            <person name="Huh J.H."/>
            <person name="Kim J.S."/>
            <person name="Kim B.D."/>
            <person name="Cohen O."/>
            <person name="Paran I."/>
            <person name="Suh M.C."/>
            <person name="Lee S.B."/>
            <person name="Kim Y.K."/>
            <person name="Shin Y."/>
            <person name="Noh S.J."/>
            <person name="Park J."/>
            <person name="Seo Y.S."/>
            <person name="Kwon S.Y."/>
            <person name="Kim H.A."/>
            <person name="Park J.M."/>
            <person name="Kim H.J."/>
            <person name="Choi S.B."/>
            <person name="Bosland P.W."/>
            <person name="Reeves G."/>
            <person name="Jo S.H."/>
            <person name="Lee B.W."/>
            <person name="Cho H.T."/>
            <person name="Choi H.S."/>
            <person name="Lee M.S."/>
            <person name="Yu Y."/>
            <person name="Do Choi Y."/>
            <person name="Park B.S."/>
            <person name="van Deynze A."/>
            <person name="Ashrafi H."/>
            <person name="Hill T."/>
            <person name="Kim W.T."/>
            <person name="Pai H.S."/>
            <person name="Ahn H.K."/>
            <person name="Yeam I."/>
            <person name="Giovannoni J.J."/>
            <person name="Rose J.K."/>
            <person name="Sorensen I."/>
            <person name="Lee S.J."/>
            <person name="Kim R.W."/>
            <person name="Choi I.Y."/>
            <person name="Choi B.S."/>
            <person name="Lim J.S."/>
            <person name="Lee Y.H."/>
            <person name="Choi D."/>
        </authorList>
    </citation>
    <scope>NUCLEOTIDE SEQUENCE [LARGE SCALE GENOMIC DNA]</scope>
    <source>
        <strain evidence="4">cv. CM334</strain>
    </source>
</reference>
<dbReference type="GO" id="GO:0016705">
    <property type="term" value="F:oxidoreductase activity, acting on paired donors, with incorporation or reduction of molecular oxygen"/>
    <property type="evidence" value="ECO:0007669"/>
    <property type="project" value="InterPro"/>
</dbReference>
<dbReference type="GO" id="GO:0004497">
    <property type="term" value="F:monooxygenase activity"/>
    <property type="evidence" value="ECO:0007669"/>
    <property type="project" value="InterPro"/>
</dbReference>
<dbReference type="Pfam" id="PF00067">
    <property type="entry name" value="p450"/>
    <property type="match status" value="1"/>
</dbReference>
<keyword evidence="4" id="KW-1185">Reference proteome</keyword>
<dbReference type="EMBL" id="AYRZ02000004">
    <property type="protein sequence ID" value="PHT83174.1"/>
    <property type="molecule type" value="Genomic_DNA"/>
</dbReference>
<dbReference type="InterPro" id="IPR001128">
    <property type="entry name" value="Cyt_P450"/>
</dbReference>
<reference evidence="3 4" key="2">
    <citation type="journal article" date="2017" name="Genome Biol.">
        <title>New reference genome sequences of hot pepper reveal the massive evolution of plant disease-resistance genes by retroduplication.</title>
        <authorList>
            <person name="Kim S."/>
            <person name="Park J."/>
            <person name="Yeom S.I."/>
            <person name="Kim Y.M."/>
            <person name="Seo E."/>
            <person name="Kim K.T."/>
            <person name="Kim M.S."/>
            <person name="Lee J.M."/>
            <person name="Cheong K."/>
            <person name="Shin H.S."/>
            <person name="Kim S.B."/>
            <person name="Han K."/>
            <person name="Lee J."/>
            <person name="Park M."/>
            <person name="Lee H.A."/>
            <person name="Lee H.Y."/>
            <person name="Lee Y."/>
            <person name="Oh S."/>
            <person name="Lee J.H."/>
            <person name="Choi E."/>
            <person name="Choi E."/>
            <person name="Lee S.E."/>
            <person name="Jeon J."/>
            <person name="Kim H."/>
            <person name="Choi G."/>
            <person name="Song H."/>
            <person name="Lee J."/>
            <person name="Lee S.C."/>
            <person name="Kwon J.K."/>
            <person name="Lee H.Y."/>
            <person name="Koo N."/>
            <person name="Hong Y."/>
            <person name="Kim R.W."/>
            <person name="Kang W.H."/>
            <person name="Huh J.H."/>
            <person name="Kang B.C."/>
            <person name="Yang T.J."/>
            <person name="Lee Y.H."/>
            <person name="Bennetzen J.L."/>
            <person name="Choi D."/>
        </authorList>
    </citation>
    <scope>NUCLEOTIDE SEQUENCE [LARGE SCALE GENOMIC DNA]</scope>
    <source>
        <strain evidence="4">cv. CM334</strain>
    </source>
</reference>
<proteinExistence type="predicted"/>
<sequence>MLCERLKKVQREGKSFTMLDFNMKITFDAMCDMLMSIKDVSLLEQIERDCTVVFDAMLSFPIVISGTKYYEGIKARLCLSLIYIQAHGRLMETFKEMITARRNGKRYHEDFLQSRLDKDSFLADQNLDDEEIIDNLLTLIIAGQTTTAAAMIWGVKFLESIEKPKIGSE</sequence>
<dbReference type="Gene3D" id="1.10.630.10">
    <property type="entry name" value="Cytochrome P450"/>
    <property type="match status" value="1"/>
</dbReference>
<gene>
    <name evidence="3" type="ORF">T459_11617</name>
</gene>
<dbReference type="Gramene" id="PHT83174">
    <property type="protein sequence ID" value="PHT83174"/>
    <property type="gene ID" value="T459_11617"/>
</dbReference>
<keyword evidence="1" id="KW-0479">Metal-binding</keyword>
<evidence type="ECO:0000313" key="3">
    <source>
        <dbReference type="EMBL" id="PHT83174.1"/>
    </source>
</evidence>
<dbReference type="SUPFAM" id="SSF48264">
    <property type="entry name" value="Cytochrome P450"/>
    <property type="match status" value="1"/>
</dbReference>
<protein>
    <submittedName>
        <fullName evidence="3">Uncharacterized protein</fullName>
    </submittedName>
</protein>